<dbReference type="InterPro" id="IPR000120">
    <property type="entry name" value="Amidase"/>
</dbReference>
<dbReference type="GO" id="GO:0016787">
    <property type="term" value="F:hydrolase activity"/>
    <property type="evidence" value="ECO:0007669"/>
    <property type="project" value="UniProtKB-KW"/>
</dbReference>
<dbReference type="InterPro" id="IPR023631">
    <property type="entry name" value="Amidase_dom"/>
</dbReference>
<dbReference type="Proteomes" id="UP000242317">
    <property type="component" value="Unassembled WGS sequence"/>
</dbReference>
<keyword evidence="4" id="KW-1185">Reference proteome</keyword>
<name>A0A1G6NNB6_9GAMM</name>
<dbReference type="NCBIfam" id="NF006043">
    <property type="entry name" value="PRK08186.1"/>
    <property type="match status" value="1"/>
</dbReference>
<dbReference type="Gene3D" id="1.20.58.1700">
    <property type="match status" value="1"/>
</dbReference>
<dbReference type="Gene3D" id="3.90.1300.10">
    <property type="entry name" value="Amidase signature (AS) domain"/>
    <property type="match status" value="1"/>
</dbReference>
<organism evidence="3 4">
    <name type="scientific">Acinetobacter marinus</name>
    <dbReference type="NCBI Taxonomy" id="281375"/>
    <lineage>
        <taxon>Bacteria</taxon>
        <taxon>Pseudomonadati</taxon>
        <taxon>Pseudomonadota</taxon>
        <taxon>Gammaproteobacteria</taxon>
        <taxon>Moraxellales</taxon>
        <taxon>Moraxellaceae</taxon>
        <taxon>Acinetobacter</taxon>
    </lineage>
</organism>
<dbReference type="SUPFAM" id="SSF75304">
    <property type="entry name" value="Amidase signature (AS) enzymes"/>
    <property type="match status" value="1"/>
</dbReference>
<keyword evidence="3" id="KW-0378">Hydrolase</keyword>
<dbReference type="AlphaFoldDB" id="A0A1G6NNB6"/>
<dbReference type="Gene3D" id="3.10.490.10">
    <property type="entry name" value="Gamma-glutamyl cyclotransferase-like"/>
    <property type="match status" value="1"/>
</dbReference>
<dbReference type="InterPro" id="IPR053844">
    <property type="entry name" value="AH_C"/>
</dbReference>
<accession>A0A1G6NNB6</accession>
<dbReference type="InterPro" id="IPR014085">
    <property type="entry name" value="Allophanate_hydrolase"/>
</dbReference>
<evidence type="ECO:0000313" key="4">
    <source>
        <dbReference type="Proteomes" id="UP000242317"/>
    </source>
</evidence>
<dbReference type="EMBL" id="FMYK01000010">
    <property type="protein sequence ID" value="SDC68864.1"/>
    <property type="molecule type" value="Genomic_DNA"/>
</dbReference>
<dbReference type="InterPro" id="IPR036928">
    <property type="entry name" value="AS_sf"/>
</dbReference>
<proteinExistence type="predicted"/>
<dbReference type="OrthoDB" id="8872210at2"/>
<feature type="domain" description="Amidase" evidence="1">
    <location>
        <begin position="70"/>
        <end position="439"/>
    </location>
</feature>
<dbReference type="Pfam" id="PF21986">
    <property type="entry name" value="AH_C"/>
    <property type="match status" value="1"/>
</dbReference>
<sequence>MQDLWTLTDWQQAYQQQRIQLSDLLAYVDSLNNDDHAWIERADHAQLQQQIDQLQAHCTNLHTELQMAELYAKFPLFGIPFAVKDNIDVAGFHTTAACEAAKYLASDDATVVQKLKQAGAIVIGKTNLDQFATGLVGVRSPYGAVKNSFNADYISGGSSSGSSVVVAKCMVPFALGTDTAGSGRVPAGHNNIVGLKPTKGWFSSTGLVPACRLLDVISIFALTVDDAWQVAGIMQGKDASDDYSRTHPENVPVGFSKGKIAVPQQLEFYGDEQSAQAFQLAIEKVKTLGYEVEAIDFTIFNDLASALYNDAWVAERTVAVERMVTRQDCHPVIASIISQADGFSATDVMQAEYRRAHLQNLIQQALAPFDALMVPTAPTIYRIDEVEADPLTKNSHMGAYTNFVNLADLSALALPNVMREDGLPSGMTLISQAWHDQALARFGQAWQALSNLPLGRSAQTYQSTGAIESTHSVRLAVVGAHLSGMPLNFQLTTRQGVLLQKTTTSANYQLYALKNTTPPKPGLQYHPEGRSIEVEVWEIPKALFGAIVAEVPAPLGIGNVQLADGSWVKGFICEGYALEDAINISEFGGWRKYIASLNG</sequence>
<dbReference type="NCBIfam" id="TIGR02713">
    <property type="entry name" value="allophanate_hyd"/>
    <property type="match status" value="1"/>
</dbReference>
<protein>
    <submittedName>
        <fullName evidence="3">Allophanate hydrolase</fullName>
    </submittedName>
</protein>
<reference evidence="4" key="1">
    <citation type="submission" date="2016-09" db="EMBL/GenBank/DDBJ databases">
        <authorList>
            <person name="Varghese N."/>
            <person name="Submissions S."/>
        </authorList>
    </citation>
    <scope>NUCLEOTIDE SEQUENCE [LARGE SCALE GENOMIC DNA]</scope>
    <source>
        <strain evidence="4">ANC 3699</strain>
    </source>
</reference>
<evidence type="ECO:0000313" key="3">
    <source>
        <dbReference type="EMBL" id="SDC68864.1"/>
    </source>
</evidence>
<dbReference type="Pfam" id="PF01425">
    <property type="entry name" value="Amidase"/>
    <property type="match status" value="1"/>
</dbReference>
<dbReference type="PANTHER" id="PTHR11895:SF169">
    <property type="entry name" value="GLUTAMYL-TRNA(GLN) AMIDOTRANSFERASE"/>
    <property type="match status" value="1"/>
</dbReference>
<dbReference type="RefSeq" id="WP_092621259.1">
    <property type="nucleotide sequence ID" value="NZ_FMYK01000010.1"/>
</dbReference>
<feature type="domain" description="Allophanate hydrolase C-terminal" evidence="2">
    <location>
        <begin position="473"/>
        <end position="595"/>
    </location>
</feature>
<evidence type="ECO:0000259" key="2">
    <source>
        <dbReference type="Pfam" id="PF21986"/>
    </source>
</evidence>
<dbReference type="PANTHER" id="PTHR11895">
    <property type="entry name" value="TRANSAMIDASE"/>
    <property type="match status" value="1"/>
</dbReference>
<evidence type="ECO:0000259" key="1">
    <source>
        <dbReference type="Pfam" id="PF01425"/>
    </source>
</evidence>
<gene>
    <name evidence="3" type="ORF">SAMN05421749_11040</name>
</gene>